<proteinExistence type="predicted"/>
<dbReference type="GO" id="GO:0015159">
    <property type="term" value="F:polysaccharide transmembrane transporter activity"/>
    <property type="evidence" value="ECO:0007669"/>
    <property type="project" value="InterPro"/>
</dbReference>
<feature type="domain" description="Polysaccharide export protein N-terminal" evidence="2">
    <location>
        <begin position="77"/>
        <end position="152"/>
    </location>
</feature>
<dbReference type="InterPro" id="IPR049712">
    <property type="entry name" value="Poly_export"/>
</dbReference>
<dbReference type="InterPro" id="IPR003715">
    <property type="entry name" value="Poly_export_N"/>
</dbReference>
<dbReference type="KEGG" id="bgok:Pr1d_34820"/>
<evidence type="ECO:0000259" key="3">
    <source>
        <dbReference type="Pfam" id="PF10531"/>
    </source>
</evidence>
<accession>A0A5B9QQD4</accession>
<sequence length="404" mass="43099">MLLAELPSQGPLLTIEGAARWYAKGVVFLLLGISLTGCRTAQYRATSLPNQYRAKTCPGDVTGNMARLTGAGYGNSLIGPDDMLEVTVLSGRNQEKPLPRVARVSREGTVDLSPIGPVAVKNLDPAVASERIAQAAIDRGIFVQPNITVEIKKKAVNHITVLGAVAKPGLHEVPRNSSDVVSALALAGGLTDEAGTEVEIIRQHVAKSNAYTRLADHTTAPPSAETEDRGVKWSASTDLFPVGPPPAQAIAWSEPPGEHIAQRIDLASLPNHYSPDEFHLEDRDVVMVKARKKRSIHVGGLVKEPGQFELPTSEDLRLLDAIALAGGSSSLMADKVYVIRQVAGEPKPVVILASMQKAKQDGAENLLLAEGDLISIEQTPQTAVYEAFSRFMNLTIGVSGSSFF</sequence>
<feature type="domain" description="Soluble ligand binding" evidence="3">
    <location>
        <begin position="159"/>
        <end position="203"/>
    </location>
</feature>
<keyword evidence="1" id="KW-0732">Signal</keyword>
<dbReference type="Pfam" id="PF02563">
    <property type="entry name" value="Poly_export"/>
    <property type="match status" value="1"/>
</dbReference>
<dbReference type="PANTHER" id="PTHR33619:SF3">
    <property type="entry name" value="POLYSACCHARIDE EXPORT PROTEIN GFCE-RELATED"/>
    <property type="match status" value="1"/>
</dbReference>
<dbReference type="Pfam" id="PF10531">
    <property type="entry name" value="SLBB"/>
    <property type="match status" value="2"/>
</dbReference>
<dbReference type="PANTHER" id="PTHR33619">
    <property type="entry name" value="POLYSACCHARIDE EXPORT PROTEIN GFCE-RELATED"/>
    <property type="match status" value="1"/>
</dbReference>
<dbReference type="EMBL" id="CP042913">
    <property type="protein sequence ID" value="QEG36173.1"/>
    <property type="molecule type" value="Genomic_DNA"/>
</dbReference>
<dbReference type="Proteomes" id="UP000323917">
    <property type="component" value="Chromosome"/>
</dbReference>
<dbReference type="AlphaFoldDB" id="A0A5B9QQD4"/>
<dbReference type="OrthoDB" id="240931at2"/>
<feature type="domain" description="Soluble ligand binding" evidence="3">
    <location>
        <begin position="296"/>
        <end position="346"/>
    </location>
</feature>
<organism evidence="4 5">
    <name type="scientific">Bythopirellula goksoeyrii</name>
    <dbReference type="NCBI Taxonomy" id="1400387"/>
    <lineage>
        <taxon>Bacteria</taxon>
        <taxon>Pseudomonadati</taxon>
        <taxon>Planctomycetota</taxon>
        <taxon>Planctomycetia</taxon>
        <taxon>Pirellulales</taxon>
        <taxon>Lacipirellulaceae</taxon>
        <taxon>Bythopirellula</taxon>
    </lineage>
</organism>
<evidence type="ECO:0000259" key="2">
    <source>
        <dbReference type="Pfam" id="PF02563"/>
    </source>
</evidence>
<evidence type="ECO:0000256" key="1">
    <source>
        <dbReference type="ARBA" id="ARBA00022729"/>
    </source>
</evidence>
<dbReference type="Gene3D" id="3.10.560.10">
    <property type="entry name" value="Outer membrane lipoprotein wza domain like"/>
    <property type="match status" value="2"/>
</dbReference>
<reference evidence="4 5" key="1">
    <citation type="submission" date="2019-08" db="EMBL/GenBank/DDBJ databases">
        <title>Deep-cultivation of Planctomycetes and their phenomic and genomic characterization uncovers novel biology.</title>
        <authorList>
            <person name="Wiegand S."/>
            <person name="Jogler M."/>
            <person name="Boedeker C."/>
            <person name="Pinto D."/>
            <person name="Vollmers J."/>
            <person name="Rivas-Marin E."/>
            <person name="Kohn T."/>
            <person name="Peeters S.H."/>
            <person name="Heuer A."/>
            <person name="Rast P."/>
            <person name="Oberbeckmann S."/>
            <person name="Bunk B."/>
            <person name="Jeske O."/>
            <person name="Meyerdierks A."/>
            <person name="Storesund J.E."/>
            <person name="Kallscheuer N."/>
            <person name="Luecker S."/>
            <person name="Lage O.M."/>
            <person name="Pohl T."/>
            <person name="Merkel B.J."/>
            <person name="Hornburger P."/>
            <person name="Mueller R.-W."/>
            <person name="Bruemmer F."/>
            <person name="Labrenz M."/>
            <person name="Spormann A.M."/>
            <person name="Op den Camp H."/>
            <person name="Overmann J."/>
            <person name="Amann R."/>
            <person name="Jetten M.S.M."/>
            <person name="Mascher T."/>
            <person name="Medema M.H."/>
            <person name="Devos D.P."/>
            <person name="Kaster A.-K."/>
            <person name="Ovreas L."/>
            <person name="Rohde M."/>
            <person name="Galperin M.Y."/>
            <person name="Jogler C."/>
        </authorList>
    </citation>
    <scope>NUCLEOTIDE SEQUENCE [LARGE SCALE GENOMIC DNA]</scope>
    <source>
        <strain evidence="4 5">Pr1d</strain>
    </source>
</reference>
<name>A0A5B9QQD4_9BACT</name>
<dbReference type="RefSeq" id="WP_148074559.1">
    <property type="nucleotide sequence ID" value="NZ_CP042913.1"/>
</dbReference>
<evidence type="ECO:0000313" key="5">
    <source>
        <dbReference type="Proteomes" id="UP000323917"/>
    </source>
</evidence>
<keyword evidence="5" id="KW-1185">Reference proteome</keyword>
<protein>
    <submittedName>
        <fullName evidence="4">SLBB domain protein</fullName>
    </submittedName>
</protein>
<dbReference type="InterPro" id="IPR019554">
    <property type="entry name" value="Soluble_ligand-bd"/>
</dbReference>
<gene>
    <name evidence="4" type="ORF">Pr1d_34820</name>
</gene>
<evidence type="ECO:0000313" key="4">
    <source>
        <dbReference type="EMBL" id="QEG36173.1"/>
    </source>
</evidence>